<dbReference type="Gene3D" id="1.25.40.20">
    <property type="entry name" value="Ankyrin repeat-containing domain"/>
    <property type="match status" value="2"/>
</dbReference>
<dbReference type="SMART" id="SM00248">
    <property type="entry name" value="ANK"/>
    <property type="match status" value="4"/>
</dbReference>
<evidence type="ECO:0000256" key="2">
    <source>
        <dbReference type="SAM" id="MobiDB-lite"/>
    </source>
</evidence>
<keyword evidence="5" id="KW-1185">Reference proteome</keyword>
<sequence length="601" mass="65551">MSSPPSVCDGWAKHRQTIKDLYWKENKTLTEVMAIMSEKHGFVALKKQYKKHFIEWGLEKNAKTYEMQAMVEIQSSRRDMLNKETQFFVRGREVKPSNLTRFKRKNGLNGVGWAGSLSPDSRAAPRGITYETPEPEEPQHTLTPPAQVFAVGRDDARVHGYLATNTQTVTRPTNFPAGFYFSQQSQPIDASSASPSNLSFQDLPTTHSAPFDDFLHRRLIVGPGTSLYDTNQVYTVPSNAAMYNTALQSALPADGLSRFEGQSGANMVGTGDDWGYGSSGSIRATASEHNSEYLGDSLASQSSSPWIENCDSCHPFDIDPRLRSSLDLLLTPLHVAVIGGDITESQAILDGGADVDATGVGGVAPLHYAAFQRDMALVNLLKSYGAKLDATTNLDRSVLFYAVCKEPHLADSDKAIYGRRYLMGKVSRDNMSAAHTDDNTMGVVEALFGLPSEWFRFLDSLSQPDNAGVTPLMVAAQAGFTSTVTMFLKRGACPSTKDHGGYTALKYAASSRHDHLVRLLLQADGRVQVHGLAHLLKLAVWNLTADDDSARIAAEMARLCRDMGMLDDLITLASKKGEARVVHFLTDAKNNTKGLAGSGSQ</sequence>
<reference evidence="4" key="2">
    <citation type="submission" date="2023-06" db="EMBL/GenBank/DDBJ databases">
        <authorList>
            <consortium name="Lawrence Berkeley National Laboratory"/>
            <person name="Haridas S."/>
            <person name="Hensen N."/>
            <person name="Bonometti L."/>
            <person name="Westerberg I."/>
            <person name="Brannstrom I.O."/>
            <person name="Guillou S."/>
            <person name="Cros-Aarteil S."/>
            <person name="Calhoun S."/>
            <person name="Kuo A."/>
            <person name="Mondo S."/>
            <person name="Pangilinan J."/>
            <person name="Riley R."/>
            <person name="Labutti K."/>
            <person name="Andreopoulos B."/>
            <person name="Lipzen A."/>
            <person name="Chen C."/>
            <person name="Yanf M."/>
            <person name="Daum C."/>
            <person name="Ng V."/>
            <person name="Clum A."/>
            <person name="Steindorff A."/>
            <person name="Ohm R."/>
            <person name="Martin F."/>
            <person name="Silar P."/>
            <person name="Natvig D."/>
            <person name="Lalanne C."/>
            <person name="Gautier V."/>
            <person name="Ament-Velasquez S.L."/>
            <person name="Kruys A."/>
            <person name="Hutchinson M.I."/>
            <person name="Powell A.J."/>
            <person name="Barry K."/>
            <person name="Miller A.N."/>
            <person name="Grigoriev I.V."/>
            <person name="Debuchy R."/>
            <person name="Gladieux P."/>
            <person name="Thoren M.H."/>
            <person name="Johannesson H."/>
        </authorList>
    </citation>
    <scope>NUCLEOTIDE SEQUENCE</scope>
    <source>
        <strain evidence="4">CBS 958.72</strain>
    </source>
</reference>
<dbReference type="InterPro" id="IPR036770">
    <property type="entry name" value="Ankyrin_rpt-contain_sf"/>
</dbReference>
<feature type="domain" description="Clr5" evidence="3">
    <location>
        <begin position="11"/>
        <end position="60"/>
    </location>
</feature>
<gene>
    <name evidence="4" type="ORF">B0T24DRAFT_540586</name>
</gene>
<dbReference type="PROSITE" id="PS50088">
    <property type="entry name" value="ANK_REPEAT"/>
    <property type="match status" value="3"/>
</dbReference>
<dbReference type="SUPFAM" id="SSF48403">
    <property type="entry name" value="Ankyrin repeat"/>
    <property type="match status" value="1"/>
</dbReference>
<dbReference type="InterPro" id="IPR025676">
    <property type="entry name" value="Clr5_dom"/>
</dbReference>
<dbReference type="InterPro" id="IPR002110">
    <property type="entry name" value="Ankyrin_rpt"/>
</dbReference>
<evidence type="ECO:0000259" key="3">
    <source>
        <dbReference type="Pfam" id="PF14420"/>
    </source>
</evidence>
<reference evidence="4" key="1">
    <citation type="journal article" date="2023" name="Mol. Phylogenet. Evol.">
        <title>Genome-scale phylogeny and comparative genomics of the fungal order Sordariales.</title>
        <authorList>
            <person name="Hensen N."/>
            <person name="Bonometti L."/>
            <person name="Westerberg I."/>
            <person name="Brannstrom I.O."/>
            <person name="Guillou S."/>
            <person name="Cros-Aarteil S."/>
            <person name="Calhoun S."/>
            <person name="Haridas S."/>
            <person name="Kuo A."/>
            <person name="Mondo S."/>
            <person name="Pangilinan J."/>
            <person name="Riley R."/>
            <person name="LaButti K."/>
            <person name="Andreopoulos B."/>
            <person name="Lipzen A."/>
            <person name="Chen C."/>
            <person name="Yan M."/>
            <person name="Daum C."/>
            <person name="Ng V."/>
            <person name="Clum A."/>
            <person name="Steindorff A."/>
            <person name="Ohm R.A."/>
            <person name="Martin F."/>
            <person name="Silar P."/>
            <person name="Natvig D.O."/>
            <person name="Lalanne C."/>
            <person name="Gautier V."/>
            <person name="Ament-Velasquez S.L."/>
            <person name="Kruys A."/>
            <person name="Hutchinson M.I."/>
            <person name="Powell A.J."/>
            <person name="Barry K."/>
            <person name="Miller A.N."/>
            <person name="Grigoriev I.V."/>
            <person name="Debuchy R."/>
            <person name="Gladieux P."/>
            <person name="Hiltunen Thoren M."/>
            <person name="Johannesson H."/>
        </authorList>
    </citation>
    <scope>NUCLEOTIDE SEQUENCE</scope>
    <source>
        <strain evidence="4">CBS 958.72</strain>
    </source>
</reference>
<accession>A0AAE0JS49</accession>
<keyword evidence="1" id="KW-0040">ANK repeat</keyword>
<organism evidence="4 5">
    <name type="scientific">Lasiosphaeria ovina</name>
    <dbReference type="NCBI Taxonomy" id="92902"/>
    <lineage>
        <taxon>Eukaryota</taxon>
        <taxon>Fungi</taxon>
        <taxon>Dikarya</taxon>
        <taxon>Ascomycota</taxon>
        <taxon>Pezizomycotina</taxon>
        <taxon>Sordariomycetes</taxon>
        <taxon>Sordariomycetidae</taxon>
        <taxon>Sordariales</taxon>
        <taxon>Lasiosphaeriaceae</taxon>
        <taxon>Lasiosphaeria</taxon>
    </lineage>
</organism>
<dbReference type="AlphaFoldDB" id="A0AAE0JS49"/>
<dbReference type="PANTHER" id="PTHR38788">
    <property type="entry name" value="CLR5 DOMAIN-CONTAINING PROTEIN"/>
    <property type="match status" value="1"/>
</dbReference>
<dbReference type="PROSITE" id="PS50297">
    <property type="entry name" value="ANK_REP_REGION"/>
    <property type="match status" value="3"/>
</dbReference>
<feature type="region of interest" description="Disordered" evidence="2">
    <location>
        <begin position="113"/>
        <end position="142"/>
    </location>
</feature>
<dbReference type="Pfam" id="PF14420">
    <property type="entry name" value="Clr5"/>
    <property type="match status" value="1"/>
</dbReference>
<proteinExistence type="predicted"/>
<dbReference type="PANTHER" id="PTHR38788:SF3">
    <property type="entry name" value="CLR5 DOMAIN-CONTAINING PROTEIN"/>
    <property type="match status" value="1"/>
</dbReference>
<feature type="repeat" description="ANK" evidence="1">
    <location>
        <begin position="467"/>
        <end position="499"/>
    </location>
</feature>
<dbReference type="Pfam" id="PF00023">
    <property type="entry name" value="Ank"/>
    <property type="match status" value="1"/>
</dbReference>
<protein>
    <submittedName>
        <fullName evidence="4">Ankyrin repeat-containing domain protein</fullName>
    </submittedName>
</protein>
<evidence type="ECO:0000313" key="5">
    <source>
        <dbReference type="Proteomes" id="UP001287356"/>
    </source>
</evidence>
<dbReference type="Proteomes" id="UP001287356">
    <property type="component" value="Unassembled WGS sequence"/>
</dbReference>
<comment type="caution">
    <text evidence="4">The sequence shown here is derived from an EMBL/GenBank/DDBJ whole genome shotgun (WGS) entry which is preliminary data.</text>
</comment>
<name>A0AAE0JS49_9PEZI</name>
<dbReference type="Pfam" id="PF12796">
    <property type="entry name" value="Ank_2"/>
    <property type="match status" value="1"/>
</dbReference>
<feature type="repeat" description="ANK" evidence="1">
    <location>
        <begin position="361"/>
        <end position="393"/>
    </location>
</feature>
<feature type="repeat" description="ANK" evidence="1">
    <location>
        <begin position="331"/>
        <end position="360"/>
    </location>
</feature>
<evidence type="ECO:0000313" key="4">
    <source>
        <dbReference type="EMBL" id="KAK3358431.1"/>
    </source>
</evidence>
<dbReference type="EMBL" id="JAULSN010000016">
    <property type="protein sequence ID" value="KAK3358431.1"/>
    <property type="molecule type" value="Genomic_DNA"/>
</dbReference>
<evidence type="ECO:0000256" key="1">
    <source>
        <dbReference type="PROSITE-ProRule" id="PRU00023"/>
    </source>
</evidence>